<dbReference type="STRING" id="77586.A0A0D9XUC7"/>
<keyword evidence="4" id="KW-1185">Reference proteome</keyword>
<dbReference type="EnsemblPlants" id="LPERR11G16630.1">
    <property type="protein sequence ID" value="LPERR11G16630.1"/>
    <property type="gene ID" value="LPERR11G16630"/>
</dbReference>
<evidence type="ECO:0000313" key="4">
    <source>
        <dbReference type="Proteomes" id="UP000032180"/>
    </source>
</evidence>
<dbReference type="AlphaFoldDB" id="A0A0D9XUC7"/>
<dbReference type="eggNOG" id="KOG1987">
    <property type="taxonomic scope" value="Eukaryota"/>
</dbReference>
<evidence type="ECO:0000259" key="2">
    <source>
        <dbReference type="PROSITE" id="PS50144"/>
    </source>
</evidence>
<evidence type="ECO:0000313" key="3">
    <source>
        <dbReference type="EnsemblPlants" id="LPERR11G16630.1"/>
    </source>
</evidence>
<dbReference type="Proteomes" id="UP000032180">
    <property type="component" value="Chromosome 11"/>
</dbReference>
<dbReference type="HOGENOM" id="CLU_1196381_0_0_1"/>
<feature type="compositionally biased region" description="Basic residues" evidence="1">
    <location>
        <begin position="202"/>
        <end position="211"/>
    </location>
</feature>
<dbReference type="GO" id="GO:0016567">
    <property type="term" value="P:protein ubiquitination"/>
    <property type="evidence" value="ECO:0007669"/>
    <property type="project" value="InterPro"/>
</dbReference>
<dbReference type="PROSITE" id="PS50144">
    <property type="entry name" value="MATH"/>
    <property type="match status" value="1"/>
</dbReference>
<dbReference type="Gene3D" id="2.60.210.10">
    <property type="entry name" value="Apoptosis, Tumor Necrosis Factor Receptor Associated Protein 2, Chain A"/>
    <property type="match status" value="1"/>
</dbReference>
<protein>
    <recommendedName>
        <fullName evidence="2">MATH domain-containing protein</fullName>
    </recommendedName>
</protein>
<reference evidence="3" key="3">
    <citation type="submission" date="2015-04" db="UniProtKB">
        <authorList>
            <consortium name="EnsemblPlants"/>
        </authorList>
    </citation>
    <scope>IDENTIFICATION</scope>
</reference>
<sequence length="232" mass="25569">MSATPLLFAAGGGGRMTRSATSLIARAASAFHVFRIDGYSQTKPSSPATTSNAFLAGNDHHKNWQINFYPNGIDATKISDSISVYLKHVNIYAHTAQAKPVPFQAQYKFSLIDQSGPTNSPPKMAVFGGEGEGGAADGYEEFIKREELERRKDLLVDDCFTVRCDVGVTMTEMSAINDNDVSYGSSDDEDGYSDDYRTSGGHGHRRRRPRRRRDDKEFVKWCAVKKRGGGSR</sequence>
<dbReference type="SUPFAM" id="SSF49599">
    <property type="entry name" value="TRAF domain-like"/>
    <property type="match status" value="1"/>
</dbReference>
<proteinExistence type="predicted"/>
<dbReference type="PANTHER" id="PTHR26379:SF282">
    <property type="entry name" value="OS04G0433000 PROTEIN"/>
    <property type="match status" value="1"/>
</dbReference>
<reference evidence="4" key="2">
    <citation type="submission" date="2013-12" db="EMBL/GenBank/DDBJ databases">
        <authorList>
            <person name="Yu Y."/>
            <person name="Lee S."/>
            <person name="de Baynast K."/>
            <person name="Wissotski M."/>
            <person name="Liu L."/>
            <person name="Talag J."/>
            <person name="Goicoechea J."/>
            <person name="Angelova A."/>
            <person name="Jetty R."/>
            <person name="Kudrna D."/>
            <person name="Golser W."/>
            <person name="Rivera L."/>
            <person name="Zhang J."/>
            <person name="Wing R."/>
        </authorList>
    </citation>
    <scope>NUCLEOTIDE SEQUENCE</scope>
</reference>
<dbReference type="Pfam" id="PF22486">
    <property type="entry name" value="MATH_2"/>
    <property type="match status" value="1"/>
</dbReference>
<dbReference type="CDD" id="cd00121">
    <property type="entry name" value="MATH"/>
    <property type="match status" value="1"/>
</dbReference>
<reference evidence="3 4" key="1">
    <citation type="submission" date="2012-08" db="EMBL/GenBank/DDBJ databases">
        <title>Oryza genome evolution.</title>
        <authorList>
            <person name="Wing R.A."/>
        </authorList>
    </citation>
    <scope>NUCLEOTIDE SEQUENCE</scope>
</reference>
<feature type="domain" description="MATH" evidence="2">
    <location>
        <begin position="29"/>
        <end position="166"/>
    </location>
</feature>
<name>A0A0D9XUC7_9ORYZ</name>
<dbReference type="Gramene" id="LPERR11G16630.1">
    <property type="protein sequence ID" value="LPERR11G16630.1"/>
    <property type="gene ID" value="LPERR11G16630"/>
</dbReference>
<accession>A0A0D9XUC7</accession>
<dbReference type="InterPro" id="IPR008974">
    <property type="entry name" value="TRAF-like"/>
</dbReference>
<dbReference type="InterPro" id="IPR045005">
    <property type="entry name" value="BPM1-6"/>
</dbReference>
<feature type="region of interest" description="Disordered" evidence="1">
    <location>
        <begin position="178"/>
        <end position="214"/>
    </location>
</feature>
<dbReference type="InterPro" id="IPR002083">
    <property type="entry name" value="MATH/TRAF_dom"/>
</dbReference>
<evidence type="ECO:0000256" key="1">
    <source>
        <dbReference type="SAM" id="MobiDB-lite"/>
    </source>
</evidence>
<organism evidence="3 4">
    <name type="scientific">Leersia perrieri</name>
    <dbReference type="NCBI Taxonomy" id="77586"/>
    <lineage>
        <taxon>Eukaryota</taxon>
        <taxon>Viridiplantae</taxon>
        <taxon>Streptophyta</taxon>
        <taxon>Embryophyta</taxon>
        <taxon>Tracheophyta</taxon>
        <taxon>Spermatophyta</taxon>
        <taxon>Magnoliopsida</taxon>
        <taxon>Liliopsida</taxon>
        <taxon>Poales</taxon>
        <taxon>Poaceae</taxon>
        <taxon>BOP clade</taxon>
        <taxon>Oryzoideae</taxon>
        <taxon>Oryzeae</taxon>
        <taxon>Oryzinae</taxon>
        <taxon>Leersia</taxon>
    </lineage>
</organism>
<dbReference type="PANTHER" id="PTHR26379">
    <property type="entry name" value="BTB/POZ AND MATH DOMAIN-CONTAINING PROTEIN 1"/>
    <property type="match status" value="1"/>
</dbReference>